<evidence type="ECO:0000256" key="1">
    <source>
        <dbReference type="SAM" id="Phobius"/>
    </source>
</evidence>
<dbReference type="STRING" id="1203610.HMPREF1536_01065"/>
<organism evidence="3 4">
    <name type="scientific">Parabacteroides gordonii MS-1 = DSM 23371</name>
    <dbReference type="NCBI Taxonomy" id="1203610"/>
    <lineage>
        <taxon>Bacteria</taxon>
        <taxon>Pseudomonadati</taxon>
        <taxon>Bacteroidota</taxon>
        <taxon>Bacteroidia</taxon>
        <taxon>Bacteroidales</taxon>
        <taxon>Tannerellaceae</taxon>
        <taxon>Parabacteroides</taxon>
    </lineage>
</organism>
<keyword evidence="4" id="KW-1185">Reference proteome</keyword>
<feature type="transmembrane region" description="Helical" evidence="1">
    <location>
        <begin position="274"/>
        <end position="292"/>
    </location>
</feature>
<dbReference type="Pfam" id="PF02517">
    <property type="entry name" value="Rce1-like"/>
    <property type="match status" value="1"/>
</dbReference>
<reference evidence="3 4" key="1">
    <citation type="submission" date="2013-04" db="EMBL/GenBank/DDBJ databases">
        <title>The Genome Sequence of Parabacteroides gordonii DSM 23371.</title>
        <authorList>
            <consortium name="The Broad Institute Genomics Platform"/>
            <person name="Earl A."/>
            <person name="Ward D."/>
            <person name="Feldgarden M."/>
            <person name="Gevers D."/>
            <person name="Martens E."/>
            <person name="Sakamoto M."/>
            <person name="Benno Y."/>
            <person name="Suzuki N."/>
            <person name="Matsunaga N."/>
            <person name="Koshihara K."/>
            <person name="Seki M."/>
            <person name="Komiya H."/>
            <person name="Walker B."/>
            <person name="Young S."/>
            <person name="Zeng Q."/>
            <person name="Gargeya S."/>
            <person name="Fitzgerald M."/>
            <person name="Haas B."/>
            <person name="Abouelleil A."/>
            <person name="Allen A.W."/>
            <person name="Alvarado L."/>
            <person name="Arachchi H.M."/>
            <person name="Berlin A.M."/>
            <person name="Chapman S.B."/>
            <person name="Gainer-Dewar J."/>
            <person name="Goldberg J."/>
            <person name="Griggs A."/>
            <person name="Gujja S."/>
            <person name="Hansen M."/>
            <person name="Howarth C."/>
            <person name="Imamovic A."/>
            <person name="Ireland A."/>
            <person name="Larimer J."/>
            <person name="McCowan C."/>
            <person name="Murphy C."/>
            <person name="Pearson M."/>
            <person name="Poon T.W."/>
            <person name="Priest M."/>
            <person name="Roberts A."/>
            <person name="Saif S."/>
            <person name="Shea T."/>
            <person name="Sisk P."/>
            <person name="Sykes S."/>
            <person name="Wortman J."/>
            <person name="Nusbaum C."/>
            <person name="Birren B."/>
        </authorList>
    </citation>
    <scope>NUCLEOTIDE SEQUENCE [LARGE SCALE GENOMIC DNA]</scope>
    <source>
        <strain evidence="3 4">MS-1</strain>
    </source>
</reference>
<keyword evidence="1" id="KW-1133">Transmembrane helix</keyword>
<evidence type="ECO:0000259" key="2">
    <source>
        <dbReference type="Pfam" id="PF02517"/>
    </source>
</evidence>
<proteinExistence type="predicted"/>
<dbReference type="Proteomes" id="UP000033035">
    <property type="component" value="Unassembled WGS sequence"/>
</dbReference>
<feature type="transmembrane region" description="Helical" evidence="1">
    <location>
        <begin position="100"/>
        <end position="121"/>
    </location>
</feature>
<protein>
    <recommendedName>
        <fullName evidence="2">CAAX prenyl protease 2/Lysostaphin resistance protein A-like domain-containing protein</fullName>
    </recommendedName>
</protein>
<evidence type="ECO:0000313" key="4">
    <source>
        <dbReference type="Proteomes" id="UP000033035"/>
    </source>
</evidence>
<evidence type="ECO:0000313" key="3">
    <source>
        <dbReference type="EMBL" id="KKB58862.1"/>
    </source>
</evidence>
<keyword evidence="1" id="KW-0812">Transmembrane</keyword>
<sequence>MTVHMILKGIYAGKPATFQLLLLLLFLLFGGILSSLIGTGSCFLLYGASGNLMQNPDAMRFMQLISAIGTFLFPSLAVAWLCSPTPGEYLWMKKSPDIKILFLVLISMFLMSPAITLTALLNKQMVLPTFMAPVENWMKAQEALAEQLTNMLLSGDGLMNLLANLLVVAVMAGITEEFLFRGALQRIIGKWTSNHHIVIWTAAIIFSAFHMQFYGFLPRILLGAYFGYLLYWSRNIWIPVFAHFVNNAFAVISMSDDRLKENEFITGDISDTYLLPYSALAIVTLLLFYLCTQQIKRMTN</sequence>
<dbReference type="HOGENOM" id="CLU_067776_1_0_10"/>
<dbReference type="GO" id="GO:0004175">
    <property type="term" value="F:endopeptidase activity"/>
    <property type="evidence" value="ECO:0007669"/>
    <property type="project" value="UniProtKB-ARBA"/>
</dbReference>
<feature type="domain" description="CAAX prenyl protease 2/Lysostaphin resistance protein A-like" evidence="2">
    <location>
        <begin position="160"/>
        <end position="249"/>
    </location>
</feature>
<dbReference type="InterPro" id="IPR003675">
    <property type="entry name" value="Rce1/LyrA-like_dom"/>
</dbReference>
<feature type="transmembrane region" description="Helical" evidence="1">
    <location>
        <begin position="58"/>
        <end position="80"/>
    </location>
</feature>
<dbReference type="PATRIC" id="fig|1203610.3.peg.1089"/>
<accession>A0A0F5JN44</accession>
<keyword evidence="1" id="KW-0472">Membrane</keyword>
<name>A0A0F5JN44_9BACT</name>
<dbReference type="InterPro" id="IPR052710">
    <property type="entry name" value="CAAX_protease"/>
</dbReference>
<dbReference type="EMBL" id="AQHW01000008">
    <property type="protein sequence ID" value="KKB58862.1"/>
    <property type="molecule type" value="Genomic_DNA"/>
</dbReference>
<feature type="transmembrane region" description="Helical" evidence="1">
    <location>
        <begin position="20"/>
        <end position="46"/>
    </location>
</feature>
<comment type="caution">
    <text evidence="3">The sequence shown here is derived from an EMBL/GenBank/DDBJ whole genome shotgun (WGS) entry which is preliminary data.</text>
</comment>
<feature type="transmembrane region" description="Helical" evidence="1">
    <location>
        <begin position="157"/>
        <end position="175"/>
    </location>
</feature>
<feature type="transmembrane region" description="Helical" evidence="1">
    <location>
        <begin position="236"/>
        <end position="254"/>
    </location>
</feature>
<dbReference type="AlphaFoldDB" id="A0A0F5JN44"/>
<feature type="transmembrane region" description="Helical" evidence="1">
    <location>
        <begin position="195"/>
        <end position="216"/>
    </location>
</feature>
<dbReference type="PANTHER" id="PTHR36435:SF1">
    <property type="entry name" value="CAAX AMINO TERMINAL PROTEASE FAMILY PROTEIN"/>
    <property type="match status" value="1"/>
</dbReference>
<dbReference type="PANTHER" id="PTHR36435">
    <property type="entry name" value="SLR1288 PROTEIN"/>
    <property type="match status" value="1"/>
</dbReference>
<gene>
    <name evidence="3" type="ORF">HMPREF1536_01065</name>
</gene>
<dbReference type="GO" id="GO:0080120">
    <property type="term" value="P:CAAX-box protein maturation"/>
    <property type="evidence" value="ECO:0007669"/>
    <property type="project" value="UniProtKB-ARBA"/>
</dbReference>